<keyword evidence="1" id="KW-0472">Membrane</keyword>
<keyword evidence="3" id="KW-1185">Reference proteome</keyword>
<gene>
    <name evidence="2" type="ORF">HNQ70_002304</name>
</gene>
<keyword evidence="1" id="KW-1133">Transmembrane helix</keyword>
<evidence type="ECO:0000313" key="3">
    <source>
        <dbReference type="Proteomes" id="UP000532440"/>
    </source>
</evidence>
<protein>
    <recommendedName>
        <fullName evidence="4">DUF3750 domain-containing protein</fullName>
    </recommendedName>
</protein>
<dbReference type="RefSeq" id="WP_183967552.1">
    <property type="nucleotide sequence ID" value="NZ_BAABEW010000002.1"/>
</dbReference>
<keyword evidence="1" id="KW-0812">Transmembrane</keyword>
<sequence>MSQTQDTRRPRRSWGALIGRGALYTLLAIALMLLGPLGVLALGKLDLDTHWSAASRESSGQAPRPETTPEAVLQVYGARTYSWRGAFGIHTWIAAKRKDAAEYSTYHVLGWNLRRGRPVVSVSRGGPADAFWFNARPVLLASRSGPEVEDLIDRVEEAVAAYPWPDRYRAWPGPNSNTFTAFVARRVPELGLDLPPTAIGKDWLPAGSFVERTPSGSGWQLSVYGLLGIAAGRVEGLEINLLGLNAGLDFDDPALRLPGIGKLGPGG</sequence>
<evidence type="ECO:0008006" key="4">
    <source>
        <dbReference type="Google" id="ProtNLM"/>
    </source>
</evidence>
<comment type="caution">
    <text evidence="2">The sequence shown here is derived from an EMBL/GenBank/DDBJ whole genome shotgun (WGS) entry which is preliminary data.</text>
</comment>
<accession>A0A7W8M9G2</accession>
<dbReference type="Proteomes" id="UP000532440">
    <property type="component" value="Unassembled WGS sequence"/>
</dbReference>
<dbReference type="AlphaFoldDB" id="A0A7W8M9G2"/>
<dbReference type="EMBL" id="JACHGB010000004">
    <property type="protein sequence ID" value="MBB5272290.1"/>
    <property type="molecule type" value="Genomic_DNA"/>
</dbReference>
<name>A0A7W8M9G2_9BURK</name>
<dbReference type="InterPro" id="IPR022224">
    <property type="entry name" value="DUF3750"/>
</dbReference>
<proteinExistence type="predicted"/>
<evidence type="ECO:0000256" key="1">
    <source>
        <dbReference type="SAM" id="Phobius"/>
    </source>
</evidence>
<organism evidence="2 3">
    <name type="scientific">Quisquiliibacterium transsilvanicum</name>
    <dbReference type="NCBI Taxonomy" id="1549638"/>
    <lineage>
        <taxon>Bacteria</taxon>
        <taxon>Pseudomonadati</taxon>
        <taxon>Pseudomonadota</taxon>
        <taxon>Betaproteobacteria</taxon>
        <taxon>Burkholderiales</taxon>
        <taxon>Burkholderiaceae</taxon>
        <taxon>Quisquiliibacterium</taxon>
    </lineage>
</organism>
<feature type="transmembrane region" description="Helical" evidence="1">
    <location>
        <begin position="21"/>
        <end position="42"/>
    </location>
</feature>
<evidence type="ECO:0000313" key="2">
    <source>
        <dbReference type="EMBL" id="MBB5272290.1"/>
    </source>
</evidence>
<dbReference type="Pfam" id="PF12570">
    <property type="entry name" value="DUF3750"/>
    <property type="match status" value="1"/>
</dbReference>
<reference evidence="2 3" key="1">
    <citation type="submission" date="2020-08" db="EMBL/GenBank/DDBJ databases">
        <title>Genomic Encyclopedia of Type Strains, Phase IV (KMG-IV): sequencing the most valuable type-strain genomes for metagenomic binning, comparative biology and taxonomic classification.</title>
        <authorList>
            <person name="Goeker M."/>
        </authorList>
    </citation>
    <scope>NUCLEOTIDE SEQUENCE [LARGE SCALE GENOMIC DNA]</scope>
    <source>
        <strain evidence="2 3">DSM 29781</strain>
    </source>
</reference>